<dbReference type="OrthoDB" id="7943907at2"/>
<dbReference type="HOGENOM" id="CLU_670561_0_0_10"/>
<gene>
    <name evidence="1" type="ORF">HMPREF9441_02299</name>
</gene>
<name>G5SSE9_9BACT</name>
<dbReference type="PATRIC" id="fig|762968.3.peg.2047"/>
<sequence length="410" mass="49020">MKQAILFLSEKSDFCITEKFNHLSGTYRSDENDIIFLYHQKEKLVPDTIKKFPHYIFTSNILQDMGYRAIAPHLIPGSNHFPILKFYLSHPDYDYYWLIEDDVYFNGNWKSFFALFTTYTFDFISAYLRKYQEEPDWYWWNTLQTGRERIDEENKIHSFNPIYRLSRQALAYLHEALLNGWSGHHEVLIPTLLSQRKCSMADMGGNGHFVIDGFHNKLYDKNTFSHLPLPIQEEKPNMLYHPIKEKYMPTSYKLKKYCVISAVGSKSLHKKWLQGKESTLFDLHLIVYDQSFNTFYEDAVFISYHKGNKLNLVFDYLQHHPEYLEHYDYFFLPDDNTQTDAYHITRMFELMEKYHLDITQQALINSHFSHSHPLYEESYFIKSTNSAKIMTYFFSRNALKKALSTFYTNH</sequence>
<dbReference type="Proteomes" id="UP000003598">
    <property type="component" value="Unassembled WGS sequence"/>
</dbReference>
<proteinExistence type="predicted"/>
<dbReference type="AlphaFoldDB" id="G5SSE9"/>
<organism evidence="1 2">
    <name type="scientific">Paraprevotella clara YIT 11840</name>
    <dbReference type="NCBI Taxonomy" id="762968"/>
    <lineage>
        <taxon>Bacteria</taxon>
        <taxon>Pseudomonadati</taxon>
        <taxon>Bacteroidota</taxon>
        <taxon>Bacteroidia</taxon>
        <taxon>Bacteroidales</taxon>
        <taxon>Prevotellaceae</taxon>
        <taxon>Paraprevotella</taxon>
    </lineage>
</organism>
<dbReference type="eggNOG" id="ENOG50325IX">
    <property type="taxonomic scope" value="Bacteria"/>
</dbReference>
<dbReference type="STRING" id="762968.HMPREF9441_02299"/>
<protein>
    <submittedName>
        <fullName evidence="1">Uncharacterized protein</fullName>
    </submittedName>
</protein>
<dbReference type="Pfam" id="PF05212">
    <property type="entry name" value="DUF707"/>
    <property type="match status" value="1"/>
</dbReference>
<comment type="caution">
    <text evidence="1">The sequence shown here is derived from an EMBL/GenBank/DDBJ whole genome shotgun (WGS) entry which is preliminary data.</text>
</comment>
<evidence type="ECO:0000313" key="2">
    <source>
        <dbReference type="Proteomes" id="UP000003598"/>
    </source>
</evidence>
<evidence type="ECO:0000313" key="1">
    <source>
        <dbReference type="EMBL" id="EHG99867.1"/>
    </source>
</evidence>
<accession>G5SSE9</accession>
<dbReference type="RefSeq" id="WP_008620737.1">
    <property type="nucleotide sequence ID" value="NZ_JH376604.1"/>
</dbReference>
<dbReference type="GeneID" id="93557719"/>
<reference evidence="1 2" key="1">
    <citation type="submission" date="2011-03" db="EMBL/GenBank/DDBJ databases">
        <authorList>
            <person name="Weinstock G."/>
            <person name="Sodergren E."/>
            <person name="Clifton S."/>
            <person name="Fulton L."/>
            <person name="Fulton B."/>
            <person name="Courtney L."/>
            <person name="Fronick C."/>
            <person name="Harrison M."/>
            <person name="Strong C."/>
            <person name="Farmer C."/>
            <person name="Delahaunty K."/>
            <person name="Markovic C."/>
            <person name="Hall O."/>
            <person name="Minx P."/>
            <person name="Tomlinson C."/>
            <person name="Mitreva M."/>
            <person name="Hou S."/>
            <person name="Chen J."/>
            <person name="Wollam A."/>
            <person name="Pepin K.H."/>
            <person name="Johnson M."/>
            <person name="Bhonagiri V."/>
            <person name="Zhang X."/>
            <person name="Suruliraj S."/>
            <person name="Warren W."/>
            <person name="Chinwalla A."/>
            <person name="Mardis E.R."/>
            <person name="Wilson R.K."/>
        </authorList>
    </citation>
    <scope>NUCLEOTIDE SEQUENCE [LARGE SCALE GENOMIC DNA]</scope>
    <source>
        <strain evidence="1 2">YIT 11840</strain>
    </source>
</reference>
<keyword evidence="2" id="KW-1185">Reference proteome</keyword>
<dbReference type="EMBL" id="AFFY01000032">
    <property type="protein sequence ID" value="EHG99867.1"/>
    <property type="molecule type" value="Genomic_DNA"/>
</dbReference>
<dbReference type="InterPro" id="IPR007877">
    <property type="entry name" value="DUF707"/>
</dbReference>